<comment type="caution">
    <text evidence="1">The sequence shown here is derived from an EMBL/GenBank/DDBJ whole genome shotgun (WGS) entry which is preliminary data.</text>
</comment>
<evidence type="ECO:0008006" key="3">
    <source>
        <dbReference type="Google" id="ProtNLM"/>
    </source>
</evidence>
<gene>
    <name evidence="1" type="ORF">JFT45_25600</name>
</gene>
<sequence length="458" mass="53284">MFMLRPRLTDYHGIYKGQSELDFAIQFFDEDIPLYIDPFLLWKSPSQQDQSLHTSIVNSFNNLNFLLKKGRETEALELLINISECPEVGLGVSKSRRGVRLGRSYAQEVLGLFTKIENYSQFGFTHFEVIQLYVSGISKDRVSDIACNFIKSFLIDYTVSQCEIHSIPIEGVILDSIYGYRENKLLTNQKVYLPVNPETKEPIIFTPKRWLRFSPWINYDNYFQSYCPRDEIFNPGQPVERVQILNYNRDNYGVVEDYVANRVRQSEDCVNDPLFSQIPVLSAKRKLDEILKLKTGKEDGADWKYEKLCSELLASLFYPNLDFAVEQSRTESGRHVRDLVFYNNRDIDFLDEIFSDFGSRQLVFEMKNVAKIERDHINQLNRYLQGGFGSFGVFLTRNDLPKVMFQNTVDLWSAQRKCIIAVTDADLALMVGLYESKQRSPVDVLKKKYIEFRRACPS</sequence>
<evidence type="ECO:0000313" key="1">
    <source>
        <dbReference type="EMBL" id="MBJ2259879.1"/>
    </source>
</evidence>
<dbReference type="AlphaFoldDB" id="A0A8I1FVM7"/>
<accession>A0A8I1FVM7</accession>
<name>A0A8I1FVM7_9PSED</name>
<protein>
    <recommendedName>
        <fullName evidence="3">Restriction endonuclease type IV Mrr domain-containing protein</fullName>
    </recommendedName>
</protein>
<organism evidence="1 2">
    <name type="scientific">Pseudomonas psychrophila</name>
    <dbReference type="NCBI Taxonomy" id="122355"/>
    <lineage>
        <taxon>Bacteria</taxon>
        <taxon>Pseudomonadati</taxon>
        <taxon>Pseudomonadota</taxon>
        <taxon>Gammaproteobacteria</taxon>
        <taxon>Pseudomonadales</taxon>
        <taxon>Pseudomonadaceae</taxon>
        <taxon>Pseudomonas</taxon>
    </lineage>
</organism>
<proteinExistence type="predicted"/>
<evidence type="ECO:0000313" key="2">
    <source>
        <dbReference type="Proteomes" id="UP000658390"/>
    </source>
</evidence>
<dbReference type="EMBL" id="JAEKCZ010000039">
    <property type="protein sequence ID" value="MBJ2259879.1"/>
    <property type="molecule type" value="Genomic_DNA"/>
</dbReference>
<reference evidence="1" key="1">
    <citation type="submission" date="2020-12" db="EMBL/GenBank/DDBJ databases">
        <title>Antibiotic resistance and phylogeny of Pseudomonas spp. isolated over three decades from chicken meat in the Norwegian food chain.</title>
        <authorList>
            <person name="Moen B."/>
        </authorList>
    </citation>
    <scope>NUCLEOTIDE SEQUENCE</scope>
    <source>
        <strain evidence="1">MF6762</strain>
    </source>
</reference>
<dbReference type="Proteomes" id="UP000658390">
    <property type="component" value="Unassembled WGS sequence"/>
</dbReference>